<name>A0A4Y7TGJ1_COPMI</name>
<sequence length="713" mass="78168">MSDSDPGSPRAEPNIDAPDPENTVKILLATDNHIGYMERDPIRGQDSINTFKEILQLAVKNDVDFILLAGDLFHENKPSRDCLYQTMALLREYTLGERPIQVELLSDPDEGKAAGFSFPAVNYEDPNLNVSVPVFSIHGNHDDPQGAGSSGALCALDVLSVAGVINYMGKFDLPISDAEAATTGIAVRPTLLRKGTTKLGMYGVGNVKDARMHFELRSNRVRMYMPKDKDNWFNILLIHQNRVKHGPQEFVPEGMFDDSVDLVVWGHEHDCRIVPEPVAGKTYYITQPGSSVATSLADGEAIEKHVALLQIQGKEFELKPLPLKTVRTDAAEDEGLNLNDQMEITKYLKAKVNALIDQANAQWEARNEKAIEAGEDPLEPMLPLIRLKVDTTGVTETSNPIRFGQEFQGRIANPRDLLVFHRSKKAAAKRGGKVDIDMPDLSIDDMDLSTSEKLAKVRVANLVKEYLGAQELQLLGESGMSDAIQMFVEKDDLHAIQVHVQNQLKNLLDNVQQNGEVEEEDLDELLEKAKEKTEQDYLEKRHVEKPKGKGKGKAKEDDDESEDSMAMDFEIGGGGGSDLEEEYEAPAPKKKAPAKKAAPAKAPAKKAPPKKAATTTAKGRGKKATPPSDDEEDILELSSDPEEEPAPKKRTNRAAVLSQKPAPAKKAPAKKAAASSSRAAQSQLNFPPARATKRAAATKAKSRMVVDDDDDDD</sequence>
<evidence type="ECO:0000256" key="10">
    <source>
        <dbReference type="ARBA" id="ARBA00022801"/>
    </source>
</evidence>
<feature type="compositionally biased region" description="Low complexity" evidence="19">
    <location>
        <begin position="658"/>
        <end position="683"/>
    </location>
</feature>
<dbReference type="InterPro" id="IPR007281">
    <property type="entry name" value="Mre11_DNA-bd"/>
</dbReference>
<comment type="similarity">
    <text evidence="4 16 18">Belongs to the MRE11/RAD32 family.</text>
</comment>
<dbReference type="CDD" id="cd00840">
    <property type="entry name" value="MPP_Mre11_N"/>
    <property type="match status" value="1"/>
</dbReference>
<evidence type="ECO:0000256" key="19">
    <source>
        <dbReference type="SAM" id="MobiDB-lite"/>
    </source>
</evidence>
<dbReference type="InterPro" id="IPR003701">
    <property type="entry name" value="Mre11"/>
</dbReference>
<evidence type="ECO:0000256" key="1">
    <source>
        <dbReference type="ARBA" id="ARBA00001936"/>
    </source>
</evidence>
<dbReference type="PANTHER" id="PTHR10139:SF1">
    <property type="entry name" value="DOUBLE-STRAND BREAK REPAIR PROTEIN MRE11"/>
    <property type="match status" value="1"/>
</dbReference>
<gene>
    <name evidence="21" type="ORF">FA13DRAFT_1790404</name>
</gene>
<dbReference type="Pfam" id="PF00149">
    <property type="entry name" value="Metallophos"/>
    <property type="match status" value="1"/>
</dbReference>
<evidence type="ECO:0000256" key="2">
    <source>
        <dbReference type="ARBA" id="ARBA00004123"/>
    </source>
</evidence>
<dbReference type="Gene3D" id="3.60.21.10">
    <property type="match status" value="1"/>
</dbReference>
<keyword evidence="5" id="KW-0158">Chromosome</keyword>
<dbReference type="SUPFAM" id="SSF56300">
    <property type="entry name" value="Metallo-dependent phosphatases"/>
    <property type="match status" value="1"/>
</dbReference>
<reference evidence="21 22" key="1">
    <citation type="journal article" date="2019" name="Nat. Ecol. Evol.">
        <title>Megaphylogeny resolves global patterns of mushroom evolution.</title>
        <authorList>
            <person name="Varga T."/>
            <person name="Krizsan K."/>
            <person name="Foldi C."/>
            <person name="Dima B."/>
            <person name="Sanchez-Garcia M."/>
            <person name="Sanchez-Ramirez S."/>
            <person name="Szollosi G.J."/>
            <person name="Szarkandi J.G."/>
            <person name="Papp V."/>
            <person name="Albert L."/>
            <person name="Andreopoulos W."/>
            <person name="Angelini C."/>
            <person name="Antonin V."/>
            <person name="Barry K.W."/>
            <person name="Bougher N.L."/>
            <person name="Buchanan P."/>
            <person name="Buyck B."/>
            <person name="Bense V."/>
            <person name="Catcheside P."/>
            <person name="Chovatia M."/>
            <person name="Cooper J."/>
            <person name="Damon W."/>
            <person name="Desjardin D."/>
            <person name="Finy P."/>
            <person name="Geml J."/>
            <person name="Haridas S."/>
            <person name="Hughes K."/>
            <person name="Justo A."/>
            <person name="Karasinski D."/>
            <person name="Kautmanova I."/>
            <person name="Kiss B."/>
            <person name="Kocsube S."/>
            <person name="Kotiranta H."/>
            <person name="LaButti K.M."/>
            <person name="Lechner B.E."/>
            <person name="Liimatainen K."/>
            <person name="Lipzen A."/>
            <person name="Lukacs Z."/>
            <person name="Mihaltcheva S."/>
            <person name="Morgado L.N."/>
            <person name="Niskanen T."/>
            <person name="Noordeloos M.E."/>
            <person name="Ohm R.A."/>
            <person name="Ortiz-Santana B."/>
            <person name="Ovrebo C."/>
            <person name="Racz N."/>
            <person name="Riley R."/>
            <person name="Savchenko A."/>
            <person name="Shiryaev A."/>
            <person name="Soop K."/>
            <person name="Spirin V."/>
            <person name="Szebenyi C."/>
            <person name="Tomsovsky M."/>
            <person name="Tulloss R.E."/>
            <person name="Uehling J."/>
            <person name="Grigoriev I.V."/>
            <person name="Vagvolgyi C."/>
            <person name="Papp T."/>
            <person name="Martin F.M."/>
            <person name="Miettinen O."/>
            <person name="Hibbett D.S."/>
            <person name="Nagy L.G."/>
        </authorList>
    </citation>
    <scope>NUCLEOTIDE SEQUENCE [LARGE SCALE GENOMIC DNA]</scope>
    <source>
        <strain evidence="21 22">FP101781</strain>
    </source>
</reference>
<dbReference type="PANTHER" id="PTHR10139">
    <property type="entry name" value="DOUBLE-STRAND BREAK REPAIR PROTEIN MRE11"/>
    <property type="match status" value="1"/>
</dbReference>
<evidence type="ECO:0000313" key="22">
    <source>
        <dbReference type="Proteomes" id="UP000298030"/>
    </source>
</evidence>
<dbReference type="GO" id="GO:0008296">
    <property type="term" value="F:3'-5'-DNA exonuclease activity"/>
    <property type="evidence" value="ECO:0007669"/>
    <property type="project" value="InterPro"/>
</dbReference>
<keyword evidence="12 16" id="KW-0234">DNA repair</keyword>
<comment type="subcellular location">
    <subcellularLocation>
        <location evidence="3">Chromosome</location>
    </subcellularLocation>
    <subcellularLocation>
        <location evidence="2 16">Nucleus</location>
    </subcellularLocation>
</comment>
<evidence type="ECO:0000256" key="12">
    <source>
        <dbReference type="ARBA" id="ARBA00023204"/>
    </source>
</evidence>
<keyword evidence="11 16" id="KW-0269">Exonuclease</keyword>
<evidence type="ECO:0000256" key="15">
    <source>
        <dbReference type="ARBA" id="ARBA00023254"/>
    </source>
</evidence>
<keyword evidence="8 16" id="KW-0255">Endonuclease</keyword>
<dbReference type="GO" id="GO:0000724">
    <property type="term" value="P:double-strand break repair via homologous recombination"/>
    <property type="evidence" value="ECO:0007669"/>
    <property type="project" value="TreeGrafter"/>
</dbReference>
<keyword evidence="9 16" id="KW-0227">DNA damage</keyword>
<dbReference type="STRING" id="71717.A0A4Y7TGJ1"/>
<feature type="active site" description="Proton donor" evidence="17">
    <location>
        <position position="141"/>
    </location>
</feature>
<dbReference type="NCBIfam" id="TIGR00583">
    <property type="entry name" value="mre11"/>
    <property type="match status" value="1"/>
</dbReference>
<dbReference type="InterPro" id="IPR004843">
    <property type="entry name" value="Calcineurin-like_PHP"/>
</dbReference>
<dbReference type="OrthoDB" id="30417at2759"/>
<feature type="compositionally biased region" description="Basic and acidic residues" evidence="19">
    <location>
        <begin position="533"/>
        <end position="547"/>
    </location>
</feature>
<keyword evidence="13 16" id="KW-0464">Manganese</keyword>
<feature type="region of interest" description="Disordered" evidence="19">
    <location>
        <begin position="533"/>
        <end position="713"/>
    </location>
</feature>
<evidence type="ECO:0000256" key="4">
    <source>
        <dbReference type="ARBA" id="ARBA00009028"/>
    </source>
</evidence>
<keyword evidence="6 16" id="KW-0540">Nuclease</keyword>
<organism evidence="21 22">
    <name type="scientific">Coprinellus micaceus</name>
    <name type="common">Glistening ink-cap mushroom</name>
    <name type="synonym">Coprinus micaceus</name>
    <dbReference type="NCBI Taxonomy" id="71717"/>
    <lineage>
        <taxon>Eukaryota</taxon>
        <taxon>Fungi</taxon>
        <taxon>Dikarya</taxon>
        <taxon>Basidiomycota</taxon>
        <taxon>Agaricomycotina</taxon>
        <taxon>Agaricomycetes</taxon>
        <taxon>Agaricomycetidae</taxon>
        <taxon>Agaricales</taxon>
        <taxon>Agaricineae</taxon>
        <taxon>Psathyrellaceae</taxon>
        <taxon>Coprinellus</taxon>
    </lineage>
</organism>
<dbReference type="GO" id="GO:0006303">
    <property type="term" value="P:double-strand break repair via nonhomologous end joining"/>
    <property type="evidence" value="ECO:0007669"/>
    <property type="project" value="TreeGrafter"/>
</dbReference>
<evidence type="ECO:0000256" key="7">
    <source>
        <dbReference type="ARBA" id="ARBA00022723"/>
    </source>
</evidence>
<dbReference type="GO" id="GO:0097552">
    <property type="term" value="P:mitochondrial double-strand break repair via homologous recombination"/>
    <property type="evidence" value="ECO:0007669"/>
    <property type="project" value="TreeGrafter"/>
</dbReference>
<comment type="caution">
    <text evidence="21">The sequence shown here is derived from an EMBL/GenBank/DDBJ whole genome shotgun (WGS) entry which is preliminary data.</text>
</comment>
<protein>
    <recommendedName>
        <fullName evidence="16">Double-strand break repair protein</fullName>
    </recommendedName>
</protein>
<keyword evidence="7" id="KW-0479">Metal-binding</keyword>
<dbReference type="SMART" id="SM01347">
    <property type="entry name" value="Mre11_DNA_bind"/>
    <property type="match status" value="1"/>
</dbReference>
<dbReference type="InterPro" id="IPR038487">
    <property type="entry name" value="Mre11_capping_dom"/>
</dbReference>
<evidence type="ECO:0000313" key="21">
    <source>
        <dbReference type="EMBL" id="TEB32682.1"/>
    </source>
</evidence>
<feature type="region of interest" description="Disordered" evidence="19">
    <location>
        <begin position="1"/>
        <end position="20"/>
    </location>
</feature>
<dbReference type="GO" id="GO:0007095">
    <property type="term" value="P:mitotic G2 DNA damage checkpoint signaling"/>
    <property type="evidence" value="ECO:0007669"/>
    <property type="project" value="TreeGrafter"/>
</dbReference>
<dbReference type="InterPro" id="IPR029052">
    <property type="entry name" value="Metallo-depent_PP-like"/>
</dbReference>
<keyword evidence="14 16" id="KW-0539">Nucleus</keyword>
<dbReference type="AlphaFoldDB" id="A0A4Y7TGJ1"/>
<comment type="cofactor">
    <cofactor evidence="1 16">
        <name>Mn(2+)</name>
        <dbReference type="ChEBI" id="CHEBI:29035"/>
    </cofactor>
</comment>
<evidence type="ECO:0000256" key="17">
    <source>
        <dbReference type="PIRSR" id="PIRSR000882-1"/>
    </source>
</evidence>
<evidence type="ECO:0000256" key="8">
    <source>
        <dbReference type="ARBA" id="ARBA00022759"/>
    </source>
</evidence>
<feature type="domain" description="Mre11 DNA-binding" evidence="20">
    <location>
        <begin position="316"/>
        <end position="487"/>
    </location>
</feature>
<dbReference type="Proteomes" id="UP000298030">
    <property type="component" value="Unassembled WGS sequence"/>
</dbReference>
<evidence type="ECO:0000256" key="5">
    <source>
        <dbReference type="ARBA" id="ARBA00022454"/>
    </source>
</evidence>
<dbReference type="GO" id="GO:0000014">
    <property type="term" value="F:single-stranded DNA endodeoxyribonuclease activity"/>
    <property type="evidence" value="ECO:0007669"/>
    <property type="project" value="TreeGrafter"/>
</dbReference>
<keyword evidence="10 16" id="KW-0378">Hydrolase</keyword>
<dbReference type="FunFam" id="3.60.21.10:FF:000011">
    <property type="entry name" value="Double-strand break repair protein"/>
    <property type="match status" value="1"/>
</dbReference>
<evidence type="ECO:0000256" key="6">
    <source>
        <dbReference type="ARBA" id="ARBA00022722"/>
    </source>
</evidence>
<evidence type="ECO:0000259" key="20">
    <source>
        <dbReference type="SMART" id="SM01347"/>
    </source>
</evidence>
<feature type="compositionally biased region" description="Acidic residues" evidence="19">
    <location>
        <begin position="628"/>
        <end position="644"/>
    </location>
</feature>
<evidence type="ECO:0000256" key="18">
    <source>
        <dbReference type="RuleBase" id="RU003447"/>
    </source>
</evidence>
<proteinExistence type="inferred from homology"/>
<evidence type="ECO:0000256" key="16">
    <source>
        <dbReference type="PIRNR" id="PIRNR000882"/>
    </source>
</evidence>
<dbReference type="Gene3D" id="3.30.110.110">
    <property type="entry name" value="Mre11, capping domain"/>
    <property type="match status" value="1"/>
</dbReference>
<dbReference type="GO" id="GO:0031573">
    <property type="term" value="P:mitotic intra-S DNA damage checkpoint signaling"/>
    <property type="evidence" value="ECO:0007669"/>
    <property type="project" value="TreeGrafter"/>
</dbReference>
<dbReference type="GO" id="GO:0035861">
    <property type="term" value="C:site of double-strand break"/>
    <property type="evidence" value="ECO:0007669"/>
    <property type="project" value="TreeGrafter"/>
</dbReference>
<dbReference type="InterPro" id="IPR041796">
    <property type="entry name" value="Mre11_N"/>
</dbReference>
<keyword evidence="22" id="KW-1185">Reference proteome</keyword>
<keyword evidence="15 16" id="KW-0469">Meiosis</keyword>
<dbReference type="Pfam" id="PF04152">
    <property type="entry name" value="Mre11_DNA_bind"/>
    <property type="match status" value="1"/>
</dbReference>
<dbReference type="PIRSF" id="PIRSF000882">
    <property type="entry name" value="DSB_repair_MRE11"/>
    <property type="match status" value="1"/>
</dbReference>
<evidence type="ECO:0000256" key="11">
    <source>
        <dbReference type="ARBA" id="ARBA00022839"/>
    </source>
</evidence>
<evidence type="ECO:0000256" key="3">
    <source>
        <dbReference type="ARBA" id="ARBA00004286"/>
    </source>
</evidence>
<evidence type="ECO:0000256" key="9">
    <source>
        <dbReference type="ARBA" id="ARBA00022763"/>
    </source>
</evidence>
<dbReference type="GO" id="GO:0030870">
    <property type="term" value="C:Mre11 complex"/>
    <property type="evidence" value="ECO:0007669"/>
    <property type="project" value="UniProtKB-UniRule"/>
</dbReference>
<evidence type="ECO:0000256" key="13">
    <source>
        <dbReference type="ARBA" id="ARBA00023211"/>
    </source>
</evidence>
<dbReference type="GO" id="GO:0042138">
    <property type="term" value="P:meiotic DNA double-strand break formation"/>
    <property type="evidence" value="ECO:0007669"/>
    <property type="project" value="TreeGrafter"/>
</dbReference>
<accession>A0A4Y7TGJ1</accession>
<evidence type="ECO:0000256" key="14">
    <source>
        <dbReference type="ARBA" id="ARBA00023242"/>
    </source>
</evidence>
<dbReference type="EMBL" id="QPFP01000014">
    <property type="protein sequence ID" value="TEB32682.1"/>
    <property type="molecule type" value="Genomic_DNA"/>
</dbReference>
<comment type="function">
    <text evidence="16">Core component of the MRN complex, which plays a central role in double-strand break (DSB) repair, DNA recombination, maintenance of telomere integrity and meiosis. The MRN complex is involved in the repair of DNA double-strand breaks (DSBs) via homologous recombination (HR), an error-free mechanism which primarily occurs during S and G2 phases. The complex (1) mediates the end resection of damaged DNA, which generates proper single-stranded DNA, a key initial steps in HR, and is (2) required for the recruitment of other repair factors and efficient activation of ATM and ATR upon DNA damage. Within the MRN complex, MRE11 possesses both single-strand endonuclease activity and double-strand-specific 3'-5' exonuclease activity. MRE11 first endonucleolytically cleaves the 5' strand at DNA DSB ends to prevent non-homologous end joining (NHEJ) and licence HR. It then generates a single-stranded DNA gap via 3' to 5' exonucleolytic degradation, which is required for single-strand invasion and recombination.</text>
</comment>
<dbReference type="GO" id="GO:0030145">
    <property type="term" value="F:manganese ion binding"/>
    <property type="evidence" value="ECO:0007669"/>
    <property type="project" value="UniProtKB-UniRule"/>
</dbReference>
<dbReference type="GO" id="GO:0000723">
    <property type="term" value="P:telomere maintenance"/>
    <property type="evidence" value="ECO:0007669"/>
    <property type="project" value="TreeGrafter"/>
</dbReference>